<comment type="caution">
    <text evidence="4">The sequence shown here is derived from an EMBL/GenBank/DDBJ whole genome shotgun (WGS) entry which is preliminary data.</text>
</comment>
<dbReference type="InterPro" id="IPR020904">
    <property type="entry name" value="Sc_DH/Rdtase_CS"/>
</dbReference>
<dbReference type="Gene3D" id="3.40.50.720">
    <property type="entry name" value="NAD(P)-binding Rossmann-like Domain"/>
    <property type="match status" value="1"/>
</dbReference>
<protein>
    <submittedName>
        <fullName evidence="4">Short chain dehydrogenase/reductase family</fullName>
    </submittedName>
</protein>
<keyword evidence="3" id="KW-0560">Oxidoreductase</keyword>
<dbReference type="PROSITE" id="PS00061">
    <property type="entry name" value="ADH_SHORT"/>
    <property type="match status" value="1"/>
</dbReference>
<dbReference type="Pfam" id="PF13561">
    <property type="entry name" value="adh_short_C2"/>
    <property type="match status" value="1"/>
</dbReference>
<dbReference type="Proteomes" id="UP000799772">
    <property type="component" value="Unassembled WGS sequence"/>
</dbReference>
<dbReference type="SUPFAM" id="SSF51735">
    <property type="entry name" value="NAD(P)-binding Rossmann-fold domains"/>
    <property type="match status" value="1"/>
</dbReference>
<dbReference type="AlphaFoldDB" id="A0A9P4IGM7"/>
<dbReference type="InterPro" id="IPR002347">
    <property type="entry name" value="SDR_fam"/>
</dbReference>
<name>A0A9P4IGM7_9PEZI</name>
<sequence length="293" mass="30663">MSNLEAANLFSVKGMVFVVTGGGSGIGAMMARSLDANGAAKVYIIGRRKDKLEEVATSASNASIIPIQGDASSKDSLASIASHVSSETPFVNAVIANHGSPGPTHNELPKNPSLSDIREHLWKVPMEEFNDCFMMNSTSVIYCLLAFLPLLEAGNTHPSSPAVATGVKSQIIATSSINSFSRKMGQGFAYSGSKAGVVHMMKCAATFFAPYGIRANVVSPGIYPSDMSAAFLEGKDATKMGSIDHNICPLTRIGNEEDMAGATLFLCSKAGAYVNGLVINTDGGRLSIVPATY</sequence>
<dbReference type="InterPro" id="IPR052178">
    <property type="entry name" value="Sec_Metab_Biosynth_SDR"/>
</dbReference>
<dbReference type="CDD" id="cd05233">
    <property type="entry name" value="SDR_c"/>
    <property type="match status" value="1"/>
</dbReference>
<dbReference type="PANTHER" id="PTHR43618:SF18">
    <property type="entry name" value="SHORT CHAIN DEHYDROGENASE_REDUCTASE FAMILY (AFU_ORTHOLOGUE AFUA_5G12480)"/>
    <property type="match status" value="1"/>
</dbReference>
<organism evidence="4 5">
    <name type="scientific">Rhizodiscina lignyota</name>
    <dbReference type="NCBI Taxonomy" id="1504668"/>
    <lineage>
        <taxon>Eukaryota</taxon>
        <taxon>Fungi</taxon>
        <taxon>Dikarya</taxon>
        <taxon>Ascomycota</taxon>
        <taxon>Pezizomycotina</taxon>
        <taxon>Dothideomycetes</taxon>
        <taxon>Pleosporomycetidae</taxon>
        <taxon>Aulographales</taxon>
        <taxon>Rhizodiscinaceae</taxon>
        <taxon>Rhizodiscina</taxon>
    </lineage>
</organism>
<dbReference type="PRINTS" id="PR00081">
    <property type="entry name" value="GDHRDH"/>
</dbReference>
<dbReference type="PANTHER" id="PTHR43618">
    <property type="entry name" value="7-ALPHA-HYDROXYSTEROID DEHYDROGENASE"/>
    <property type="match status" value="1"/>
</dbReference>
<reference evidence="4" key="1">
    <citation type="journal article" date="2020" name="Stud. Mycol.">
        <title>101 Dothideomycetes genomes: a test case for predicting lifestyles and emergence of pathogens.</title>
        <authorList>
            <person name="Haridas S."/>
            <person name="Albert R."/>
            <person name="Binder M."/>
            <person name="Bloem J."/>
            <person name="Labutti K."/>
            <person name="Salamov A."/>
            <person name="Andreopoulos B."/>
            <person name="Baker S."/>
            <person name="Barry K."/>
            <person name="Bills G."/>
            <person name="Bluhm B."/>
            <person name="Cannon C."/>
            <person name="Castanera R."/>
            <person name="Culley D."/>
            <person name="Daum C."/>
            <person name="Ezra D."/>
            <person name="Gonzalez J."/>
            <person name="Henrissat B."/>
            <person name="Kuo A."/>
            <person name="Liang C."/>
            <person name="Lipzen A."/>
            <person name="Lutzoni F."/>
            <person name="Magnuson J."/>
            <person name="Mondo S."/>
            <person name="Nolan M."/>
            <person name="Ohm R."/>
            <person name="Pangilinan J."/>
            <person name="Park H.-J."/>
            <person name="Ramirez L."/>
            <person name="Alfaro M."/>
            <person name="Sun H."/>
            <person name="Tritt A."/>
            <person name="Yoshinaga Y."/>
            <person name="Zwiers L.-H."/>
            <person name="Turgeon B."/>
            <person name="Goodwin S."/>
            <person name="Spatafora J."/>
            <person name="Crous P."/>
            <person name="Grigoriev I."/>
        </authorList>
    </citation>
    <scope>NUCLEOTIDE SEQUENCE</scope>
    <source>
        <strain evidence="4">CBS 133067</strain>
    </source>
</reference>
<dbReference type="OrthoDB" id="2898618at2759"/>
<dbReference type="GO" id="GO:0016491">
    <property type="term" value="F:oxidoreductase activity"/>
    <property type="evidence" value="ECO:0007669"/>
    <property type="project" value="UniProtKB-KW"/>
</dbReference>
<evidence type="ECO:0000256" key="2">
    <source>
        <dbReference type="ARBA" id="ARBA00022857"/>
    </source>
</evidence>
<evidence type="ECO:0000256" key="1">
    <source>
        <dbReference type="ARBA" id="ARBA00006484"/>
    </source>
</evidence>
<gene>
    <name evidence="4" type="ORF">NA57DRAFT_65431</name>
</gene>
<proteinExistence type="inferred from homology"/>
<dbReference type="EMBL" id="ML978125">
    <property type="protein sequence ID" value="KAF2099277.1"/>
    <property type="molecule type" value="Genomic_DNA"/>
</dbReference>
<evidence type="ECO:0000313" key="5">
    <source>
        <dbReference type="Proteomes" id="UP000799772"/>
    </source>
</evidence>
<keyword evidence="5" id="KW-1185">Reference proteome</keyword>
<accession>A0A9P4IGM7</accession>
<evidence type="ECO:0000313" key="4">
    <source>
        <dbReference type="EMBL" id="KAF2099277.1"/>
    </source>
</evidence>
<evidence type="ECO:0000256" key="3">
    <source>
        <dbReference type="ARBA" id="ARBA00023002"/>
    </source>
</evidence>
<comment type="similarity">
    <text evidence="1">Belongs to the short-chain dehydrogenases/reductases (SDR) family.</text>
</comment>
<dbReference type="InterPro" id="IPR036291">
    <property type="entry name" value="NAD(P)-bd_dom_sf"/>
</dbReference>
<keyword evidence="2" id="KW-0521">NADP</keyword>